<dbReference type="AlphaFoldDB" id="A0A4R6IHE3"/>
<name>A0A4R6IHE3_9SPHI</name>
<dbReference type="OrthoDB" id="5903604at2"/>
<evidence type="ECO:0000313" key="2">
    <source>
        <dbReference type="Proteomes" id="UP000295499"/>
    </source>
</evidence>
<dbReference type="EMBL" id="SNWM01000003">
    <property type="protein sequence ID" value="TDO21328.1"/>
    <property type="molecule type" value="Genomic_DNA"/>
</dbReference>
<comment type="caution">
    <text evidence="1">The sequence shown here is derived from an EMBL/GenBank/DDBJ whole genome shotgun (WGS) entry which is preliminary data.</text>
</comment>
<protein>
    <submittedName>
        <fullName evidence="1">Abortive infection AbiH-like protein</fullName>
    </submittedName>
</protein>
<dbReference type="Pfam" id="PF14253">
    <property type="entry name" value="AbiH"/>
    <property type="match status" value="1"/>
</dbReference>
<proteinExistence type="predicted"/>
<organism evidence="1 2">
    <name type="scientific">Pedobacter duraquae</name>
    <dbReference type="NCBI Taxonomy" id="425511"/>
    <lineage>
        <taxon>Bacteria</taxon>
        <taxon>Pseudomonadati</taxon>
        <taxon>Bacteroidota</taxon>
        <taxon>Sphingobacteriia</taxon>
        <taxon>Sphingobacteriales</taxon>
        <taxon>Sphingobacteriaceae</taxon>
        <taxon>Pedobacter</taxon>
    </lineage>
</organism>
<keyword evidence="2" id="KW-1185">Reference proteome</keyword>
<dbReference type="RefSeq" id="WP_133555747.1">
    <property type="nucleotide sequence ID" value="NZ_SNWM01000003.1"/>
</dbReference>
<dbReference type="Proteomes" id="UP000295499">
    <property type="component" value="Unassembled WGS sequence"/>
</dbReference>
<dbReference type="InterPro" id="IPR025935">
    <property type="entry name" value="AbiH"/>
</dbReference>
<sequence>MNRLVIVGNGFDLAHGMKTGYNDFLIWYIINSYELAYNNSDGIYEDGALKIVADKRRKVKIINHHGIPAFVNYFYQKGELGRMMTLTTFEDGKYMWDQNPFTTTIKSEFIVQLISKCSISNWVDIENEYYQSLKESDKLESYSDVAVSMLNQSLAQIVFQLQSYLSSLPTAAFDARYTQILSSNINSRDIIGLNPNYEFQAEHTMILNFNYTATVEQYITDSQTEINYIHGKLNEDDNPLVFGFGDELDEEYFKFENTNTKGVFEHIKSFWYFRTRNYHNLIRFIRAQEYQVVILGHSCGLSDRTMLNMIFEDRNCHSIKIYHHEYSNTNNYTNLTYEIARHFRNKREMREKIVPFDKSSYMPQII</sequence>
<reference evidence="1 2" key="1">
    <citation type="submission" date="2019-03" db="EMBL/GenBank/DDBJ databases">
        <title>Genomic Encyclopedia of Archaeal and Bacterial Type Strains, Phase II (KMG-II): from individual species to whole genera.</title>
        <authorList>
            <person name="Goeker M."/>
        </authorList>
    </citation>
    <scope>NUCLEOTIDE SEQUENCE [LARGE SCALE GENOMIC DNA]</scope>
    <source>
        <strain evidence="1 2">DSM 19034</strain>
    </source>
</reference>
<gene>
    <name evidence="1" type="ORF">CLV32_2433</name>
</gene>
<accession>A0A4R6IHE3</accession>
<evidence type="ECO:0000313" key="1">
    <source>
        <dbReference type="EMBL" id="TDO21328.1"/>
    </source>
</evidence>